<evidence type="ECO:0000313" key="3">
    <source>
        <dbReference type="Proteomes" id="UP000217257"/>
    </source>
</evidence>
<feature type="domain" description="Immunity MXAN-0049 protein" evidence="1">
    <location>
        <begin position="38"/>
        <end position="191"/>
    </location>
</feature>
<proteinExistence type="predicted"/>
<dbReference type="AlphaFoldDB" id="A0A250JDP4"/>
<sequence>MARHEYFIFVINSDPRVGVIEKLDDAFDDYWMLNEGMALGDKYPPKLELTLSKKDGDMVTDFIDNIHKVVLVSEKARAILEQAGLGPEQVEFLPFTLKDRKRKKVPEPYFIANALQSFDCFDWDRSEYNLYPTKRKVVSTSLSKLYVHEDKVPKDALFFRLGELKNRILIRSDLLEKLKAADCTGISVAAMGETLP</sequence>
<dbReference type="Proteomes" id="UP000217257">
    <property type="component" value="Chromosome"/>
</dbReference>
<accession>A0A250JDP4</accession>
<dbReference type="InterPro" id="IPR012433">
    <property type="entry name" value="Imm11"/>
</dbReference>
<evidence type="ECO:0000259" key="1">
    <source>
        <dbReference type="Pfam" id="PF07791"/>
    </source>
</evidence>
<name>A0A250JDP4_9BACT</name>
<protein>
    <recommendedName>
        <fullName evidence="1">Immunity MXAN-0049 protein domain-containing protein</fullName>
    </recommendedName>
</protein>
<reference evidence="2 3" key="1">
    <citation type="submission" date="2017-06" db="EMBL/GenBank/DDBJ databases">
        <title>Sequencing and comparative analysis of myxobacterial genomes.</title>
        <authorList>
            <person name="Rupp O."/>
            <person name="Goesmann A."/>
            <person name="Sogaard-Andersen L."/>
        </authorList>
    </citation>
    <scope>NUCLEOTIDE SEQUENCE [LARGE SCALE GENOMIC DNA]</scope>
    <source>
        <strain evidence="2 3">DSM 52655</strain>
    </source>
</reference>
<organism evidence="2 3">
    <name type="scientific">Cystobacter fuscus</name>
    <dbReference type="NCBI Taxonomy" id="43"/>
    <lineage>
        <taxon>Bacteria</taxon>
        <taxon>Pseudomonadati</taxon>
        <taxon>Myxococcota</taxon>
        <taxon>Myxococcia</taxon>
        <taxon>Myxococcales</taxon>
        <taxon>Cystobacterineae</taxon>
        <taxon>Archangiaceae</taxon>
        <taxon>Cystobacter</taxon>
    </lineage>
</organism>
<gene>
    <name evidence="2" type="ORF">CYFUS_006977</name>
</gene>
<dbReference type="Pfam" id="PF07791">
    <property type="entry name" value="Imm11"/>
    <property type="match status" value="1"/>
</dbReference>
<dbReference type="EMBL" id="CP022098">
    <property type="protein sequence ID" value="ATB41511.1"/>
    <property type="molecule type" value="Genomic_DNA"/>
</dbReference>
<evidence type="ECO:0000313" key="2">
    <source>
        <dbReference type="EMBL" id="ATB41511.1"/>
    </source>
</evidence>
<dbReference type="KEGG" id="cfus:CYFUS_006977"/>
<dbReference type="RefSeq" id="WP_095989223.1">
    <property type="nucleotide sequence ID" value="NZ_CP022098.1"/>
</dbReference>